<comment type="similarity">
    <text evidence="5">Belongs to the SAT4 family.</text>
</comment>
<feature type="transmembrane region" description="Helical" evidence="6">
    <location>
        <begin position="169"/>
        <end position="188"/>
    </location>
</feature>
<keyword evidence="9" id="KW-1185">Reference proteome</keyword>
<sequence>MAAFGPVEGGSGDSFFHSFRAPLRFFPRHPYSSPLLYAQAVTPVVPEAPVHVGWQALAPAVTFTILAGLAVIARWYTRACLMRQLRLEDWLVLFSLILSVAMTAVIGVEVRTAESGPEKVNKQFLAEMARLVLSSNILYQILINVTKSSFLIQYLRLFQVQWIHRACKVSLVVIFGIMCWGVFGGIFLCKPVRRYWDPSTPGTCMDIQMYWFSTAGIGVIMDFVVWLLPMPLIKGLNLPMRQKLSVFAVFALGGFVCIVSILRLSLVHYYAERDAMQRKFLIVDEIRASFLTSTESGVAAIVWSTVEGNVGIICASLMVMKPLVAKIFPSILDTSHSSSRTMRLPTIHDNLTWTSTANTETTCVASRPTSMVKPPMGMNDILQVVTMDSVVEEKKEPEFGPRRESDASEAFDFSHYHNFPERVVTRDGRRVSAWKAL</sequence>
<comment type="caution">
    <text evidence="8">The sequence shown here is derived from an EMBL/GenBank/DDBJ whole genome shotgun (WGS) entry which is preliminary data.</text>
</comment>
<protein>
    <recommendedName>
        <fullName evidence="7">Rhodopsin domain-containing protein</fullName>
    </recommendedName>
</protein>
<dbReference type="InterPro" id="IPR052337">
    <property type="entry name" value="SAT4-like"/>
</dbReference>
<evidence type="ECO:0000256" key="2">
    <source>
        <dbReference type="ARBA" id="ARBA00022692"/>
    </source>
</evidence>
<dbReference type="Proteomes" id="UP001365128">
    <property type="component" value="Unassembled WGS sequence"/>
</dbReference>
<comment type="subcellular location">
    <subcellularLocation>
        <location evidence="1">Membrane</location>
        <topology evidence="1">Multi-pass membrane protein</topology>
    </subcellularLocation>
</comment>
<keyword evidence="2 6" id="KW-0812">Transmembrane</keyword>
<feature type="domain" description="Rhodopsin" evidence="7">
    <location>
        <begin position="73"/>
        <end position="325"/>
    </location>
</feature>
<evidence type="ECO:0000256" key="1">
    <source>
        <dbReference type="ARBA" id="ARBA00004141"/>
    </source>
</evidence>
<evidence type="ECO:0000256" key="4">
    <source>
        <dbReference type="ARBA" id="ARBA00023136"/>
    </source>
</evidence>
<name>A0ABR1L4F8_9PEZI</name>
<dbReference type="EMBL" id="JBBPDW010000064">
    <property type="protein sequence ID" value="KAK7530125.1"/>
    <property type="molecule type" value="Genomic_DNA"/>
</dbReference>
<dbReference type="PANTHER" id="PTHR33048:SF47">
    <property type="entry name" value="INTEGRAL MEMBRANE PROTEIN-RELATED"/>
    <property type="match status" value="1"/>
</dbReference>
<evidence type="ECO:0000256" key="3">
    <source>
        <dbReference type="ARBA" id="ARBA00022989"/>
    </source>
</evidence>
<dbReference type="PANTHER" id="PTHR33048">
    <property type="entry name" value="PTH11-LIKE INTEGRAL MEMBRANE PROTEIN (AFU_ORTHOLOGUE AFUA_5G11245)"/>
    <property type="match status" value="1"/>
</dbReference>
<keyword evidence="4 6" id="KW-0472">Membrane</keyword>
<evidence type="ECO:0000313" key="8">
    <source>
        <dbReference type="EMBL" id="KAK7530125.1"/>
    </source>
</evidence>
<evidence type="ECO:0000259" key="7">
    <source>
        <dbReference type="Pfam" id="PF20684"/>
    </source>
</evidence>
<feature type="transmembrane region" description="Helical" evidence="6">
    <location>
        <begin position="89"/>
        <end position="108"/>
    </location>
</feature>
<evidence type="ECO:0000313" key="9">
    <source>
        <dbReference type="Proteomes" id="UP001365128"/>
    </source>
</evidence>
<keyword evidence="3 6" id="KW-1133">Transmembrane helix</keyword>
<dbReference type="InterPro" id="IPR049326">
    <property type="entry name" value="Rhodopsin_dom_fungi"/>
</dbReference>
<gene>
    <name evidence="8" type="ORF">IWX46DRAFT_407242</name>
</gene>
<evidence type="ECO:0000256" key="5">
    <source>
        <dbReference type="ARBA" id="ARBA00038359"/>
    </source>
</evidence>
<feature type="transmembrane region" description="Helical" evidence="6">
    <location>
        <begin position="244"/>
        <end position="271"/>
    </location>
</feature>
<dbReference type="Pfam" id="PF20684">
    <property type="entry name" value="Fung_rhodopsin"/>
    <property type="match status" value="1"/>
</dbReference>
<evidence type="ECO:0000256" key="6">
    <source>
        <dbReference type="SAM" id="Phobius"/>
    </source>
</evidence>
<accession>A0ABR1L4F8</accession>
<feature type="transmembrane region" description="Helical" evidence="6">
    <location>
        <begin position="208"/>
        <end position="232"/>
    </location>
</feature>
<proteinExistence type="inferred from homology"/>
<feature type="transmembrane region" description="Helical" evidence="6">
    <location>
        <begin position="56"/>
        <end position="77"/>
    </location>
</feature>
<organism evidence="8 9">
    <name type="scientific">Phyllosticta citricarpa</name>
    <dbReference type="NCBI Taxonomy" id="55181"/>
    <lineage>
        <taxon>Eukaryota</taxon>
        <taxon>Fungi</taxon>
        <taxon>Dikarya</taxon>
        <taxon>Ascomycota</taxon>
        <taxon>Pezizomycotina</taxon>
        <taxon>Dothideomycetes</taxon>
        <taxon>Dothideomycetes incertae sedis</taxon>
        <taxon>Botryosphaeriales</taxon>
        <taxon>Phyllostictaceae</taxon>
        <taxon>Phyllosticta</taxon>
    </lineage>
</organism>
<reference evidence="8 9" key="1">
    <citation type="submission" date="2024-04" db="EMBL/GenBank/DDBJ databases">
        <title>Phyllosticta paracitricarpa is synonymous to the EU quarantine fungus P. citricarpa based on phylogenomic analyses.</title>
        <authorList>
            <consortium name="Lawrence Berkeley National Laboratory"/>
            <person name="Van Ingen-Buijs V.A."/>
            <person name="Van Westerhoven A.C."/>
            <person name="Haridas S."/>
            <person name="Skiadas P."/>
            <person name="Martin F."/>
            <person name="Groenewald J.Z."/>
            <person name="Crous P.W."/>
            <person name="Seidl M.F."/>
        </authorList>
    </citation>
    <scope>NUCLEOTIDE SEQUENCE [LARGE SCALE GENOMIC DNA]</scope>
    <source>
        <strain evidence="8 9">CBS 122670</strain>
    </source>
</reference>